<keyword evidence="3" id="KW-1185">Reference proteome</keyword>
<organism evidence="2 3">
    <name type="scientific">Mycena maculata</name>
    <dbReference type="NCBI Taxonomy" id="230809"/>
    <lineage>
        <taxon>Eukaryota</taxon>
        <taxon>Fungi</taxon>
        <taxon>Dikarya</taxon>
        <taxon>Basidiomycota</taxon>
        <taxon>Agaricomycotina</taxon>
        <taxon>Agaricomycetes</taxon>
        <taxon>Agaricomycetidae</taxon>
        <taxon>Agaricales</taxon>
        <taxon>Marasmiineae</taxon>
        <taxon>Mycenaceae</taxon>
        <taxon>Mycena</taxon>
    </lineage>
</organism>
<name>A0AAD7IU24_9AGAR</name>
<evidence type="ECO:0000313" key="2">
    <source>
        <dbReference type="EMBL" id="KAJ7750444.1"/>
    </source>
</evidence>
<keyword evidence="1" id="KW-0732">Signal</keyword>
<gene>
    <name evidence="2" type="ORF">DFH07DRAFT_827824</name>
</gene>
<accession>A0AAD7IU24</accession>
<dbReference type="EMBL" id="JARJLG010000082">
    <property type="protein sequence ID" value="KAJ7750444.1"/>
    <property type="molecule type" value="Genomic_DNA"/>
</dbReference>
<reference evidence="2" key="1">
    <citation type="submission" date="2023-03" db="EMBL/GenBank/DDBJ databases">
        <title>Massive genome expansion in bonnet fungi (Mycena s.s.) driven by repeated elements and novel gene families across ecological guilds.</title>
        <authorList>
            <consortium name="Lawrence Berkeley National Laboratory"/>
            <person name="Harder C.B."/>
            <person name="Miyauchi S."/>
            <person name="Viragh M."/>
            <person name="Kuo A."/>
            <person name="Thoen E."/>
            <person name="Andreopoulos B."/>
            <person name="Lu D."/>
            <person name="Skrede I."/>
            <person name="Drula E."/>
            <person name="Henrissat B."/>
            <person name="Morin E."/>
            <person name="Kohler A."/>
            <person name="Barry K."/>
            <person name="LaButti K."/>
            <person name="Morin E."/>
            <person name="Salamov A."/>
            <person name="Lipzen A."/>
            <person name="Mereny Z."/>
            <person name="Hegedus B."/>
            <person name="Baldrian P."/>
            <person name="Stursova M."/>
            <person name="Weitz H."/>
            <person name="Taylor A."/>
            <person name="Grigoriev I.V."/>
            <person name="Nagy L.G."/>
            <person name="Martin F."/>
            <person name="Kauserud H."/>
        </authorList>
    </citation>
    <scope>NUCLEOTIDE SEQUENCE</scope>
    <source>
        <strain evidence="2">CBHHK188m</strain>
    </source>
</reference>
<protein>
    <submittedName>
        <fullName evidence="2">Uncharacterized protein</fullName>
    </submittedName>
</protein>
<dbReference type="Proteomes" id="UP001215280">
    <property type="component" value="Unassembled WGS sequence"/>
</dbReference>
<dbReference type="AlphaFoldDB" id="A0AAD7IU24"/>
<evidence type="ECO:0000256" key="1">
    <source>
        <dbReference type="SAM" id="SignalP"/>
    </source>
</evidence>
<proteinExistence type="predicted"/>
<evidence type="ECO:0000313" key="3">
    <source>
        <dbReference type="Proteomes" id="UP001215280"/>
    </source>
</evidence>
<feature type="signal peptide" evidence="1">
    <location>
        <begin position="1"/>
        <end position="15"/>
    </location>
</feature>
<comment type="caution">
    <text evidence="2">The sequence shown here is derived from an EMBL/GenBank/DDBJ whole genome shotgun (WGS) entry which is preliminary data.</text>
</comment>
<feature type="chain" id="PRO_5041905924" evidence="1">
    <location>
        <begin position="16"/>
        <end position="161"/>
    </location>
</feature>
<sequence length="161" mass="18113">MKFLCFLLHINALEGQFLFKPQTRTSLLMDQTYLSEFCWIAVNDIAFHRRPRRLIAVSPAVREHFGPLFALRVMKLLGSPGDALVLCMRILVAADVGLCDKAEHERLLTMQEVDGSGPMGWMYKYGAVVILIGNKRLTMALAINALKEVEALRVSSSYDII</sequence>